<gene>
    <name evidence="2" type="ORF">AWB64_02076</name>
</gene>
<name>A0A158G0F5_CABSO</name>
<dbReference type="InterPro" id="IPR044016">
    <property type="entry name" value="Big_13"/>
</dbReference>
<feature type="domain" description="Bacterial Ig-like" evidence="1">
    <location>
        <begin position="123"/>
        <end position="202"/>
    </location>
</feature>
<protein>
    <submittedName>
        <fullName evidence="2">Hemolysin-type calcium-binding region</fullName>
    </submittedName>
</protein>
<accession>A0A158G0F5</accession>
<proteinExistence type="predicted"/>
<evidence type="ECO:0000313" key="3">
    <source>
        <dbReference type="Proteomes" id="UP000054893"/>
    </source>
</evidence>
<evidence type="ECO:0000259" key="1">
    <source>
        <dbReference type="Pfam" id="PF19077"/>
    </source>
</evidence>
<dbReference type="RefSeq" id="WP_060818586.1">
    <property type="nucleotide sequence ID" value="NZ_FCOC02000004.1"/>
</dbReference>
<reference evidence="2 3" key="1">
    <citation type="submission" date="2016-01" db="EMBL/GenBank/DDBJ databases">
        <authorList>
            <person name="Oliw E.H."/>
        </authorList>
    </citation>
    <scope>NUCLEOTIDE SEQUENCE [LARGE SCALE GENOMIC DNA]</scope>
    <source>
        <strain evidence="2">LMG 22029</strain>
    </source>
</reference>
<dbReference type="Pfam" id="PF19077">
    <property type="entry name" value="Big_13"/>
    <property type="match status" value="2"/>
</dbReference>
<sequence>MAFQTRDPSQAIITSVGSALNGDVLFDTLPVIRGTADAGNVVEIYDGVRFLGTTVAAADGVWSFTLVIPLKAGLHKFASIGVDSENNRGASSELLSVVLSLPVVPAPSITGFLDHAGLSIVFDSATTDSHLQVTGTGRPADVITVFDGAHLIGSAVTDSAGAWSLTPAVALTDGTHDFHAVASNAAGSQSAQSNHAGISIDTSTPGRAIINAVTDNVGPIQGPVDRGGLTDDALPIISGTGKAGNIITLYDQTTLLGTAHIDANGIWSIQPANSLAPSVHALTAIESTKAGTQGTPSAIFIFFVDTAHVLSAQASVLHDVAPDGPLDSGHTSGTVSSHHVFDTALGLKLATTKSSIVDPEIGQHGALKLSLADVLPPAESGLFQRAEPDQVRALDKSSLHIEGLDEAQWRLGGMPKDCGAMRDDNGHLVVQVDLLPQSGVDIVFH</sequence>
<dbReference type="AlphaFoldDB" id="A0A158G0F5"/>
<dbReference type="OrthoDB" id="8824730at2"/>
<dbReference type="Gene3D" id="3.30.420.430">
    <property type="match status" value="3"/>
</dbReference>
<organism evidence="2 3">
    <name type="scientific">Caballeronia sordidicola</name>
    <name type="common">Burkholderia sordidicola</name>
    <dbReference type="NCBI Taxonomy" id="196367"/>
    <lineage>
        <taxon>Bacteria</taxon>
        <taxon>Pseudomonadati</taxon>
        <taxon>Pseudomonadota</taxon>
        <taxon>Betaproteobacteria</taxon>
        <taxon>Burkholderiales</taxon>
        <taxon>Burkholderiaceae</taxon>
        <taxon>Caballeronia</taxon>
    </lineage>
</organism>
<dbReference type="NCBIfam" id="NF033510">
    <property type="entry name" value="Ca_tandemer"/>
    <property type="match status" value="1"/>
</dbReference>
<evidence type="ECO:0000313" key="2">
    <source>
        <dbReference type="EMBL" id="SAL25618.1"/>
    </source>
</evidence>
<dbReference type="EMBL" id="FCOC02000004">
    <property type="protein sequence ID" value="SAL25618.1"/>
    <property type="molecule type" value="Genomic_DNA"/>
</dbReference>
<feature type="domain" description="Bacterial Ig-like" evidence="1">
    <location>
        <begin position="227"/>
        <end position="306"/>
    </location>
</feature>
<dbReference type="Proteomes" id="UP000054893">
    <property type="component" value="Unassembled WGS sequence"/>
</dbReference>